<evidence type="ECO:0000313" key="4">
    <source>
        <dbReference type="Proteomes" id="UP001596456"/>
    </source>
</evidence>
<sequence length="169" mass="17344">MRKSKNVATLLAGGALLSLGLTGCDPAQEEVQIYPGPQACAEERPAAECEAAFGEAQRQHLTTAPRFTSKEECEAEMGPGACTVVESGQGSVFMPLMAGFLLGRMLSGPNPVYVDRRGFAHAPGGTLGRLPGGRTTLNGPVRTSAPRSVVSGTSRGGFGSTGRSFSAGS</sequence>
<dbReference type="EMBL" id="JBHTCM010000010">
    <property type="protein sequence ID" value="MFC7333490.1"/>
    <property type="molecule type" value="Genomic_DNA"/>
</dbReference>
<dbReference type="PROSITE" id="PS51257">
    <property type="entry name" value="PROKAR_LIPOPROTEIN"/>
    <property type="match status" value="1"/>
</dbReference>
<feature type="chain" id="PRO_5046793135" evidence="2">
    <location>
        <begin position="28"/>
        <end position="169"/>
    </location>
</feature>
<feature type="region of interest" description="Disordered" evidence="1">
    <location>
        <begin position="125"/>
        <end position="169"/>
    </location>
</feature>
<evidence type="ECO:0000313" key="3">
    <source>
        <dbReference type="EMBL" id="MFC7333490.1"/>
    </source>
</evidence>
<name>A0ABW2KVU0_9PROT</name>
<dbReference type="InterPro" id="IPR009576">
    <property type="entry name" value="Biofilm_formation_YgiB"/>
</dbReference>
<dbReference type="Proteomes" id="UP001596456">
    <property type="component" value="Unassembled WGS sequence"/>
</dbReference>
<dbReference type="Pfam" id="PF06693">
    <property type="entry name" value="DUF1190"/>
    <property type="match status" value="1"/>
</dbReference>
<gene>
    <name evidence="3" type="ORF">ACFQPS_09985</name>
</gene>
<keyword evidence="4" id="KW-1185">Reference proteome</keyword>
<evidence type="ECO:0000256" key="2">
    <source>
        <dbReference type="SAM" id="SignalP"/>
    </source>
</evidence>
<reference evidence="4" key="1">
    <citation type="journal article" date="2019" name="Int. J. Syst. Evol. Microbiol.">
        <title>The Global Catalogue of Microorganisms (GCM) 10K type strain sequencing project: providing services to taxonomists for standard genome sequencing and annotation.</title>
        <authorList>
            <consortium name="The Broad Institute Genomics Platform"/>
            <consortium name="The Broad Institute Genome Sequencing Center for Infectious Disease"/>
            <person name="Wu L."/>
            <person name="Ma J."/>
        </authorList>
    </citation>
    <scope>NUCLEOTIDE SEQUENCE [LARGE SCALE GENOMIC DNA]</scope>
    <source>
        <strain evidence="4">CGMCC 1.16275</strain>
    </source>
</reference>
<feature type="signal peptide" evidence="2">
    <location>
        <begin position="1"/>
        <end position="27"/>
    </location>
</feature>
<organism evidence="3 4">
    <name type="scientific">Rhodocista pekingensis</name>
    <dbReference type="NCBI Taxonomy" id="201185"/>
    <lineage>
        <taxon>Bacteria</taxon>
        <taxon>Pseudomonadati</taxon>
        <taxon>Pseudomonadota</taxon>
        <taxon>Alphaproteobacteria</taxon>
        <taxon>Rhodospirillales</taxon>
        <taxon>Azospirillaceae</taxon>
        <taxon>Rhodocista</taxon>
    </lineage>
</organism>
<evidence type="ECO:0000256" key="1">
    <source>
        <dbReference type="SAM" id="MobiDB-lite"/>
    </source>
</evidence>
<dbReference type="RefSeq" id="WP_012567200.1">
    <property type="nucleotide sequence ID" value="NZ_JBHTCM010000010.1"/>
</dbReference>
<accession>A0ABW2KVU0</accession>
<comment type="caution">
    <text evidence="3">The sequence shown here is derived from an EMBL/GenBank/DDBJ whole genome shotgun (WGS) entry which is preliminary data.</text>
</comment>
<protein>
    <submittedName>
        <fullName evidence="3">DUF1190 domain-containing protein</fullName>
    </submittedName>
</protein>
<proteinExistence type="predicted"/>
<keyword evidence="2" id="KW-0732">Signal</keyword>